<evidence type="ECO:0000313" key="18">
    <source>
        <dbReference type="Proteomes" id="UP000433483"/>
    </source>
</evidence>
<protein>
    <recommendedName>
        <fullName evidence="7">RxLR effector PexRD54 WY domain-containing protein</fullName>
    </recommendedName>
</protein>
<evidence type="ECO:0000259" key="7">
    <source>
        <dbReference type="Pfam" id="PF22748"/>
    </source>
</evidence>
<dbReference type="Proteomes" id="UP000429523">
    <property type="component" value="Unassembled WGS sequence"/>
</dbReference>
<dbReference type="GO" id="GO:0005576">
    <property type="term" value="C:extracellular region"/>
    <property type="evidence" value="ECO:0007669"/>
    <property type="project" value="UniProtKB-SubCell"/>
</dbReference>
<accession>A0A6A3TAM3</accession>
<dbReference type="EMBL" id="QXGA01001003">
    <property type="protein sequence ID" value="KAE9132320.1"/>
    <property type="molecule type" value="Genomic_DNA"/>
</dbReference>
<dbReference type="OrthoDB" id="107680at2759"/>
<dbReference type="Proteomes" id="UP000488956">
    <property type="component" value="Unassembled WGS sequence"/>
</dbReference>
<evidence type="ECO:0000313" key="8">
    <source>
        <dbReference type="EMBL" id="KAE8933970.1"/>
    </source>
</evidence>
<sequence>MSLEVMVAGAIAVASHYNGLAGLTFSDFFSALLFELGMQNSEDISVKFPKDLFSKAKPSPQNLELKDPTKVFNELRLGKAGLKLDDNPAVLEWLRYVGPEVEKSAH</sequence>
<feature type="domain" description="RxLR effector PexRD54 WY" evidence="7">
    <location>
        <begin position="66"/>
        <end position="97"/>
    </location>
</feature>
<dbReference type="AlphaFoldDB" id="A0A6A3TAM3"/>
<dbReference type="GO" id="GO:0043657">
    <property type="term" value="C:host cell"/>
    <property type="evidence" value="ECO:0007669"/>
    <property type="project" value="UniProtKB-SubCell"/>
</dbReference>
<evidence type="ECO:0000313" key="16">
    <source>
        <dbReference type="EMBL" id="KAE9299098.1"/>
    </source>
</evidence>
<evidence type="ECO:0000313" key="9">
    <source>
        <dbReference type="EMBL" id="KAE8998819.1"/>
    </source>
</evidence>
<gene>
    <name evidence="16" type="ORF">PF001_g15601</name>
    <name evidence="15" type="ORF">PF002_g15427</name>
    <name evidence="14" type="ORF">PF004_g15373</name>
    <name evidence="13" type="ORF">PF005_g16257</name>
    <name evidence="12" type="ORF">PF006_g15303</name>
    <name evidence="10" type="ORF">PF007_g16576</name>
    <name evidence="8" type="ORF">PF009_g16043</name>
    <name evidence="11" type="ORF">PF010_g15799</name>
    <name evidence="9" type="ORF">PF011_g14890</name>
</gene>
<dbReference type="EMBL" id="QXGF01000958">
    <property type="protein sequence ID" value="KAE8933970.1"/>
    <property type="molecule type" value="Genomic_DNA"/>
</dbReference>
<comment type="similarity">
    <text evidence="3">Belongs to the RxLR effector family.</text>
</comment>
<evidence type="ECO:0000256" key="5">
    <source>
        <dbReference type="ARBA" id="ARBA00022729"/>
    </source>
</evidence>
<evidence type="ECO:0000313" key="13">
    <source>
        <dbReference type="EMBL" id="KAE9198119.1"/>
    </source>
</evidence>
<evidence type="ECO:0000313" key="15">
    <source>
        <dbReference type="EMBL" id="KAE9221939.1"/>
    </source>
</evidence>
<dbReference type="EMBL" id="QXFX01001047">
    <property type="protein sequence ID" value="KAE9097831.1"/>
    <property type="molecule type" value="Genomic_DNA"/>
</dbReference>
<dbReference type="EMBL" id="QXFW01000982">
    <property type="protein sequence ID" value="KAE8998819.1"/>
    <property type="molecule type" value="Genomic_DNA"/>
</dbReference>
<evidence type="ECO:0000313" key="22">
    <source>
        <dbReference type="Proteomes" id="UP000441208"/>
    </source>
</evidence>
<evidence type="ECO:0000256" key="4">
    <source>
        <dbReference type="ARBA" id="ARBA00022525"/>
    </source>
</evidence>
<dbReference type="EMBL" id="QXGC01001026">
    <property type="protein sequence ID" value="KAE9213354.1"/>
    <property type="molecule type" value="Genomic_DNA"/>
</dbReference>
<keyword evidence="5" id="KW-0732">Signal</keyword>
<dbReference type="InterPro" id="IPR054463">
    <property type="entry name" value="PexRD54_WY"/>
</dbReference>
<dbReference type="Pfam" id="PF22748">
    <property type="entry name" value="PexRD54_WY"/>
    <property type="match status" value="1"/>
</dbReference>
<comment type="caution">
    <text evidence="12">The sequence shown here is derived from an EMBL/GenBank/DDBJ whole genome shotgun (WGS) entry which is preliminary data.</text>
</comment>
<evidence type="ECO:0000256" key="3">
    <source>
        <dbReference type="ARBA" id="ARBA00010400"/>
    </source>
</evidence>
<evidence type="ECO:0000256" key="2">
    <source>
        <dbReference type="ARBA" id="ARBA00004613"/>
    </source>
</evidence>
<evidence type="ECO:0000256" key="1">
    <source>
        <dbReference type="ARBA" id="ARBA00004340"/>
    </source>
</evidence>
<dbReference type="EMBL" id="QXGE01001024">
    <property type="protein sequence ID" value="KAE9299098.1"/>
    <property type="molecule type" value="Genomic_DNA"/>
</dbReference>
<proteinExistence type="inferred from homology"/>
<evidence type="ECO:0000313" key="21">
    <source>
        <dbReference type="Proteomes" id="UP000440732"/>
    </source>
</evidence>
<evidence type="ECO:0000313" key="17">
    <source>
        <dbReference type="Proteomes" id="UP000429523"/>
    </source>
</evidence>
<evidence type="ECO:0000313" key="19">
    <source>
        <dbReference type="Proteomes" id="UP000437068"/>
    </source>
</evidence>
<dbReference type="Proteomes" id="UP000437068">
    <property type="component" value="Unassembled WGS sequence"/>
</dbReference>
<evidence type="ECO:0000313" key="14">
    <source>
        <dbReference type="EMBL" id="KAE9213354.1"/>
    </source>
</evidence>
<dbReference type="Proteomes" id="UP000460718">
    <property type="component" value="Unassembled WGS sequence"/>
</dbReference>
<dbReference type="Proteomes" id="UP000440732">
    <property type="component" value="Unassembled WGS sequence"/>
</dbReference>
<keyword evidence="4" id="KW-0964">Secreted</keyword>
<evidence type="ECO:0000313" key="11">
    <source>
        <dbReference type="EMBL" id="KAE9097831.1"/>
    </source>
</evidence>
<keyword evidence="18" id="KW-1185">Reference proteome</keyword>
<organism evidence="12 21">
    <name type="scientific">Phytophthora fragariae</name>
    <dbReference type="NCBI Taxonomy" id="53985"/>
    <lineage>
        <taxon>Eukaryota</taxon>
        <taxon>Sar</taxon>
        <taxon>Stramenopiles</taxon>
        <taxon>Oomycota</taxon>
        <taxon>Peronosporomycetes</taxon>
        <taxon>Peronosporales</taxon>
        <taxon>Peronosporaceae</taxon>
        <taxon>Phytophthora</taxon>
    </lineage>
</organism>
<keyword evidence="6" id="KW-0843">Virulence</keyword>
<dbReference type="Proteomes" id="UP000433483">
    <property type="component" value="Unassembled WGS sequence"/>
</dbReference>
<comment type="subcellular location">
    <subcellularLocation>
        <location evidence="1">Host cell</location>
    </subcellularLocation>
    <subcellularLocation>
        <location evidence="2">Secreted</location>
    </subcellularLocation>
</comment>
<dbReference type="EMBL" id="QXGD01000867">
    <property type="protein sequence ID" value="KAE9221939.1"/>
    <property type="molecule type" value="Genomic_DNA"/>
</dbReference>
<evidence type="ECO:0000313" key="20">
    <source>
        <dbReference type="Proteomes" id="UP000440367"/>
    </source>
</evidence>
<dbReference type="Proteomes" id="UP000441208">
    <property type="component" value="Unassembled WGS sequence"/>
</dbReference>
<evidence type="ECO:0000313" key="12">
    <source>
        <dbReference type="EMBL" id="KAE9132320.1"/>
    </source>
</evidence>
<evidence type="ECO:0000313" key="25">
    <source>
        <dbReference type="Proteomes" id="UP000488956"/>
    </source>
</evidence>
<reference evidence="17 18" key="1">
    <citation type="submission" date="2018-08" db="EMBL/GenBank/DDBJ databases">
        <title>Genomic investigation of the strawberry pathogen Phytophthora fragariae indicates pathogenicity is determined by transcriptional variation in three key races.</title>
        <authorList>
            <person name="Adams T.M."/>
            <person name="Armitage A.D."/>
            <person name="Sobczyk M.K."/>
            <person name="Bates H.J."/>
            <person name="Dunwell J.M."/>
            <person name="Nellist C.F."/>
            <person name="Harrison R.J."/>
        </authorList>
    </citation>
    <scope>NUCLEOTIDE SEQUENCE [LARGE SCALE GENOMIC DNA]</scope>
    <source>
        <strain evidence="16 19">A4</strain>
        <strain evidence="15 20">BC-1</strain>
        <strain evidence="14 24">BC-23</strain>
        <strain evidence="13 18">NOV-27</strain>
        <strain evidence="12 21">NOV-5</strain>
        <strain evidence="10 22">NOV-71</strain>
        <strain evidence="8 17">NOV-9</strain>
        <strain evidence="11 25">ONT-3</strain>
        <strain evidence="9 23">SCRP245</strain>
    </source>
</reference>
<name>A0A6A3TAM3_9STRA</name>
<evidence type="ECO:0000313" key="10">
    <source>
        <dbReference type="EMBL" id="KAE9097539.1"/>
    </source>
</evidence>
<evidence type="ECO:0000313" key="23">
    <source>
        <dbReference type="Proteomes" id="UP000460718"/>
    </source>
</evidence>
<dbReference type="Proteomes" id="UP000440367">
    <property type="component" value="Unassembled WGS sequence"/>
</dbReference>
<dbReference type="Proteomes" id="UP000476176">
    <property type="component" value="Unassembled WGS sequence"/>
</dbReference>
<dbReference type="EMBL" id="QXFZ01001076">
    <property type="protein sequence ID" value="KAE9097539.1"/>
    <property type="molecule type" value="Genomic_DNA"/>
</dbReference>
<evidence type="ECO:0000256" key="6">
    <source>
        <dbReference type="ARBA" id="ARBA00023026"/>
    </source>
</evidence>
<dbReference type="EMBL" id="QXGB01001052">
    <property type="protein sequence ID" value="KAE9198119.1"/>
    <property type="molecule type" value="Genomic_DNA"/>
</dbReference>
<evidence type="ECO:0000313" key="24">
    <source>
        <dbReference type="Proteomes" id="UP000476176"/>
    </source>
</evidence>